<proteinExistence type="predicted"/>
<dbReference type="Proteomes" id="UP000242642">
    <property type="component" value="Unassembled WGS sequence"/>
</dbReference>
<keyword evidence="2" id="KW-1185">Reference proteome</keyword>
<name>A0A1I0FET1_9GAMM</name>
<dbReference type="EMBL" id="FOHV01000040">
    <property type="protein sequence ID" value="SET56519.1"/>
    <property type="molecule type" value="Genomic_DNA"/>
</dbReference>
<accession>A0A1I0FET1</accession>
<evidence type="ECO:0000313" key="2">
    <source>
        <dbReference type="Proteomes" id="UP000242642"/>
    </source>
</evidence>
<dbReference type="OrthoDB" id="6196569at2"/>
<protein>
    <submittedName>
        <fullName evidence="1">Uncharacterized protein</fullName>
    </submittedName>
</protein>
<evidence type="ECO:0000313" key="1">
    <source>
        <dbReference type="EMBL" id="SET56519.1"/>
    </source>
</evidence>
<organism evidence="1 2">
    <name type="scientific">Thorsellia anophelis DSM 18579</name>
    <dbReference type="NCBI Taxonomy" id="1123402"/>
    <lineage>
        <taxon>Bacteria</taxon>
        <taxon>Pseudomonadati</taxon>
        <taxon>Pseudomonadota</taxon>
        <taxon>Gammaproteobacteria</taxon>
        <taxon>Enterobacterales</taxon>
        <taxon>Thorselliaceae</taxon>
        <taxon>Thorsellia</taxon>
    </lineage>
</organism>
<reference evidence="2" key="1">
    <citation type="submission" date="2016-10" db="EMBL/GenBank/DDBJ databases">
        <authorList>
            <person name="Varghese N."/>
            <person name="Submissions S."/>
        </authorList>
    </citation>
    <scope>NUCLEOTIDE SEQUENCE [LARGE SCALE GENOMIC DNA]</scope>
    <source>
        <strain evidence="2">DSM 18579</strain>
    </source>
</reference>
<dbReference type="AlphaFoldDB" id="A0A1I0FET1"/>
<sequence length="90" mass="10330">MLSLLNYITETFIKIDGHSNSILKEYVNPLRARGFKSKLSDSELFTIKIIDELCSIDSTVGIWIYTKKHWSDLFRFPQSVCQTVSKPLGC</sequence>
<gene>
    <name evidence="1" type="ORF">SAMN02583745_02737</name>
</gene>